<organism evidence="2 5">
    <name type="scientific">Puccinia graminis f. sp. tritici</name>
    <dbReference type="NCBI Taxonomy" id="56615"/>
    <lineage>
        <taxon>Eukaryota</taxon>
        <taxon>Fungi</taxon>
        <taxon>Dikarya</taxon>
        <taxon>Basidiomycota</taxon>
        <taxon>Pucciniomycotina</taxon>
        <taxon>Pucciniomycetes</taxon>
        <taxon>Pucciniales</taxon>
        <taxon>Pucciniaceae</taxon>
        <taxon>Puccinia</taxon>
    </lineage>
</organism>
<dbReference type="Proteomes" id="UP000324748">
    <property type="component" value="Unassembled WGS sequence"/>
</dbReference>
<dbReference type="EMBL" id="VSWC01000118">
    <property type="protein sequence ID" value="KAA1083853.1"/>
    <property type="molecule type" value="Genomic_DNA"/>
</dbReference>
<proteinExistence type="predicted"/>
<evidence type="ECO:0000313" key="3">
    <source>
        <dbReference type="EMBL" id="KAA1083853.1"/>
    </source>
</evidence>
<evidence type="ECO:0000313" key="4">
    <source>
        <dbReference type="Proteomes" id="UP000324748"/>
    </source>
</evidence>
<keyword evidence="4" id="KW-1185">Reference proteome</keyword>
<reference evidence="4 5" key="1">
    <citation type="submission" date="2019-05" db="EMBL/GenBank/DDBJ databases">
        <title>Emergence of the Ug99 lineage of the wheat stem rust pathogen through somatic hybridization.</title>
        <authorList>
            <person name="Li F."/>
            <person name="Upadhyaya N.M."/>
            <person name="Sperschneider J."/>
            <person name="Matny O."/>
            <person name="Nguyen-Phuc H."/>
            <person name="Mago R."/>
            <person name="Raley C."/>
            <person name="Miller M.E."/>
            <person name="Silverstein K.A.T."/>
            <person name="Henningsen E."/>
            <person name="Hirsch C.D."/>
            <person name="Visser B."/>
            <person name="Pretorius Z.A."/>
            <person name="Steffenson B.J."/>
            <person name="Schwessinger B."/>
            <person name="Dodds P.N."/>
            <person name="Figueroa M."/>
        </authorList>
    </citation>
    <scope>NUCLEOTIDE SEQUENCE [LARGE SCALE GENOMIC DNA]</scope>
    <source>
        <strain evidence="3">21-0</strain>
        <strain evidence="2 5">Ug99</strain>
    </source>
</reference>
<feature type="signal peptide" evidence="1">
    <location>
        <begin position="1"/>
        <end position="22"/>
    </location>
</feature>
<protein>
    <submittedName>
        <fullName evidence="2">Uncharacterized protein</fullName>
    </submittedName>
</protein>
<keyword evidence="1" id="KW-0732">Signal</keyword>
<dbReference type="AlphaFoldDB" id="A0A5B0LSE7"/>
<name>A0A5B0LSE7_PUCGR</name>
<evidence type="ECO:0000313" key="2">
    <source>
        <dbReference type="EMBL" id="KAA1067026.1"/>
    </source>
</evidence>
<evidence type="ECO:0000313" key="5">
    <source>
        <dbReference type="Proteomes" id="UP000325313"/>
    </source>
</evidence>
<accession>A0A5B0LSE7</accession>
<dbReference type="EMBL" id="VDEP01000508">
    <property type="protein sequence ID" value="KAA1067026.1"/>
    <property type="molecule type" value="Genomic_DNA"/>
</dbReference>
<feature type="chain" id="PRO_5036137066" evidence="1">
    <location>
        <begin position="23"/>
        <end position="95"/>
    </location>
</feature>
<dbReference type="Proteomes" id="UP000325313">
    <property type="component" value="Unassembled WGS sequence"/>
</dbReference>
<comment type="caution">
    <text evidence="2">The sequence shown here is derived from an EMBL/GenBank/DDBJ whole genome shotgun (WGS) entry which is preliminary data.</text>
</comment>
<evidence type="ECO:0000256" key="1">
    <source>
        <dbReference type="SAM" id="SignalP"/>
    </source>
</evidence>
<sequence length="95" mass="10297">MHFPKLLEALVITVFLIGTSTSINLGPGPAVDCSKKKLKDGTPSPKLMCKKDKQYKEPIYSTQGVCATGSELKCCIAPPQVKPELLKDENCTSPF</sequence>
<gene>
    <name evidence="3" type="ORF">PGT21_009220</name>
    <name evidence="2" type="ORF">PGTUg99_027178</name>
</gene>